<evidence type="ECO:0000313" key="1">
    <source>
        <dbReference type="EMBL" id="SHJ28361.1"/>
    </source>
</evidence>
<protein>
    <recommendedName>
        <fullName evidence="3">DUF2974 domain-containing protein</fullName>
    </recommendedName>
</protein>
<dbReference type="STRING" id="1121298.SAMN05444401_2597"/>
<keyword evidence="2" id="KW-1185">Reference proteome</keyword>
<organism evidence="1 2">
    <name type="scientific">Clostridium amylolyticum</name>
    <dbReference type="NCBI Taxonomy" id="1121298"/>
    <lineage>
        <taxon>Bacteria</taxon>
        <taxon>Bacillati</taxon>
        <taxon>Bacillota</taxon>
        <taxon>Clostridia</taxon>
        <taxon>Eubacteriales</taxon>
        <taxon>Clostridiaceae</taxon>
        <taxon>Clostridium</taxon>
    </lineage>
</organism>
<gene>
    <name evidence="1" type="ORF">SAMN05444401_2597</name>
</gene>
<name>A0A1M6I1P0_9CLOT</name>
<accession>A0A1M6I1P0</accession>
<evidence type="ECO:0008006" key="3">
    <source>
        <dbReference type="Google" id="ProtNLM"/>
    </source>
</evidence>
<proteinExistence type="predicted"/>
<dbReference type="EMBL" id="FQZO01000004">
    <property type="protein sequence ID" value="SHJ28361.1"/>
    <property type="molecule type" value="Genomic_DNA"/>
</dbReference>
<dbReference type="InterPro" id="IPR029058">
    <property type="entry name" value="AB_hydrolase_fold"/>
</dbReference>
<dbReference type="RefSeq" id="WP_073007258.1">
    <property type="nucleotide sequence ID" value="NZ_FQZO01000004.1"/>
</dbReference>
<reference evidence="1 2" key="1">
    <citation type="submission" date="2016-11" db="EMBL/GenBank/DDBJ databases">
        <authorList>
            <person name="Jaros S."/>
            <person name="Januszkiewicz K."/>
            <person name="Wedrychowicz H."/>
        </authorList>
    </citation>
    <scope>NUCLEOTIDE SEQUENCE [LARGE SCALE GENOMIC DNA]</scope>
    <source>
        <strain evidence="1 2">DSM 21864</strain>
    </source>
</reference>
<dbReference type="OrthoDB" id="9769481at2"/>
<dbReference type="AlphaFoldDB" id="A0A1M6I1P0"/>
<dbReference type="Pfam" id="PF11187">
    <property type="entry name" value="Mbeg1-like"/>
    <property type="match status" value="1"/>
</dbReference>
<evidence type="ECO:0000313" key="2">
    <source>
        <dbReference type="Proteomes" id="UP000184080"/>
    </source>
</evidence>
<sequence>MIKLLNINDNEYNLLSQLAYIDFHGSEDILKKLDKTNYTIGDMVRFYLNNEDSLKAQGNRCAMDTEEWRKTFMKISNNPGLCNLKIKGYINENFEKGMDYNTQGKSIKTGLGAFCFETPEKEAIIAYRCSETREGLGREEWKDNFKTGFTDKTVQQEAALKFLNEMKKKYNYRDFITIGHSKGGNSAQYVAVMSDDVKKCVSFDGPGFSDNFIRNNSIKILKARDKIISYEGKMDFVSSLLFGIAGKIIIIDTEDQRDFLSHHKPNIFLDAQGNFYGETKKDIICMAIKSYTIRVSTLFPDNTGLYLIDAVFNILDGKYALYELGGIYIALSGLPFFATHALVELFLLGGYYLGNEVLQKANDLLRNIKRVLLYMAQVLMDKLKELGQDVFEVRATVFQSVESFFQDLKSRTSEFVNRGKSIDNEPNIYVNIPRLYYYSQRLSYIARRTSDISRRLEILYLKGELERSYSLVRTDLLMKYNYKLQQHIKYLNKTAELLENTERRLLRQATSI</sequence>
<dbReference type="Gene3D" id="3.40.50.1820">
    <property type="entry name" value="alpha/beta hydrolase"/>
    <property type="match status" value="1"/>
</dbReference>
<dbReference type="SUPFAM" id="SSF53474">
    <property type="entry name" value="alpha/beta-Hydrolases"/>
    <property type="match status" value="1"/>
</dbReference>
<dbReference type="Proteomes" id="UP000184080">
    <property type="component" value="Unassembled WGS sequence"/>
</dbReference>
<dbReference type="InterPro" id="IPR024499">
    <property type="entry name" value="Mbeg1-like"/>
</dbReference>